<proteinExistence type="predicted"/>
<evidence type="ECO:0000313" key="3">
    <source>
        <dbReference type="Proteomes" id="UP000054988"/>
    </source>
</evidence>
<dbReference type="EMBL" id="LATX01001986">
    <property type="protein sequence ID" value="KTB35647.1"/>
    <property type="molecule type" value="Genomic_DNA"/>
</dbReference>
<dbReference type="Proteomes" id="UP000054988">
    <property type="component" value="Unassembled WGS sequence"/>
</dbReference>
<feature type="compositionally biased region" description="Gly residues" evidence="1">
    <location>
        <begin position="208"/>
        <end position="222"/>
    </location>
</feature>
<evidence type="ECO:0000256" key="1">
    <source>
        <dbReference type="SAM" id="MobiDB-lite"/>
    </source>
</evidence>
<feature type="compositionally biased region" description="Polar residues" evidence="1">
    <location>
        <begin position="24"/>
        <end position="42"/>
    </location>
</feature>
<sequence length="228" mass="23589">MQNFGQQSTSSSNTSYLQAMGPSPMNSSLPGLQTGQSIANDPNSVDTFKQNIQMILENVIRIQGVASSALAGIKNAYYLGSSSAQTQADLATLQQNLHILSDMMRHSGVGALPLLASPPSVSGPTNDSSLSNDIPMPPEPTVPTEDQMQAQASHAIQVLYDRLKKLQDTAGVVANLLGPTQMTGGLPLPPQSQGFAAPQQQFSVIPTGLGGGAGLQGNGFGSRGASQT</sequence>
<reference evidence="2 3" key="1">
    <citation type="submission" date="2015-12" db="EMBL/GenBank/DDBJ databases">
        <title>Draft genome sequence of Moniliophthora roreri, the causal agent of frosty pod rot of cacao.</title>
        <authorList>
            <person name="Aime M.C."/>
            <person name="Diaz-Valderrama J.R."/>
            <person name="Kijpornyongpan T."/>
            <person name="Phillips-Mora W."/>
        </authorList>
    </citation>
    <scope>NUCLEOTIDE SEQUENCE [LARGE SCALE GENOMIC DNA]</scope>
    <source>
        <strain evidence="2 3">MCA 2952</strain>
    </source>
</reference>
<dbReference type="AlphaFoldDB" id="A0A0W0FH13"/>
<dbReference type="eggNOG" id="ENOG502QZNE">
    <property type="taxonomic scope" value="Eukaryota"/>
</dbReference>
<feature type="region of interest" description="Disordered" evidence="1">
    <location>
        <begin position="1"/>
        <end position="42"/>
    </location>
</feature>
<protein>
    <submittedName>
        <fullName evidence="2">Uncharacterized protein</fullName>
    </submittedName>
</protein>
<gene>
    <name evidence="2" type="ORF">WG66_11812</name>
</gene>
<evidence type="ECO:0000313" key="2">
    <source>
        <dbReference type="EMBL" id="KTB35647.1"/>
    </source>
</evidence>
<comment type="caution">
    <text evidence="2">The sequence shown here is derived from an EMBL/GenBank/DDBJ whole genome shotgun (WGS) entry which is preliminary data.</text>
</comment>
<feature type="region of interest" description="Disordered" evidence="1">
    <location>
        <begin position="207"/>
        <end position="228"/>
    </location>
</feature>
<organism evidence="2 3">
    <name type="scientific">Moniliophthora roreri</name>
    <name type="common">Frosty pod rot fungus</name>
    <name type="synonym">Monilia roreri</name>
    <dbReference type="NCBI Taxonomy" id="221103"/>
    <lineage>
        <taxon>Eukaryota</taxon>
        <taxon>Fungi</taxon>
        <taxon>Dikarya</taxon>
        <taxon>Basidiomycota</taxon>
        <taxon>Agaricomycotina</taxon>
        <taxon>Agaricomycetes</taxon>
        <taxon>Agaricomycetidae</taxon>
        <taxon>Agaricales</taxon>
        <taxon>Marasmiineae</taxon>
        <taxon>Marasmiaceae</taxon>
        <taxon>Moniliophthora</taxon>
    </lineage>
</organism>
<accession>A0A0W0FH13</accession>
<name>A0A0W0FH13_MONRR</name>
<feature type="compositionally biased region" description="Polar residues" evidence="1">
    <location>
        <begin position="1"/>
        <end position="17"/>
    </location>
</feature>